<gene>
    <name evidence="2" type="ORF">MGG_17710</name>
</gene>
<dbReference type="OrthoDB" id="10606604at2759"/>
<proteinExistence type="predicted"/>
<dbReference type="GeneID" id="12986245"/>
<evidence type="ECO:0000256" key="1">
    <source>
        <dbReference type="SAM" id="MobiDB-lite"/>
    </source>
</evidence>
<dbReference type="Proteomes" id="UP000009058">
    <property type="component" value="Chromosome 6"/>
</dbReference>
<protein>
    <submittedName>
        <fullName evidence="2">Uncharacterized protein</fullName>
    </submittedName>
</protein>
<evidence type="ECO:0000313" key="2">
    <source>
        <dbReference type="EMBL" id="EHA47489.1"/>
    </source>
</evidence>
<dbReference type="VEuPathDB" id="FungiDB:MGG_17710"/>
<sequence>MHRSQVRMSKPGVVSGRESQSKDGIFVGKATDLQASALLSPVTVVATVKPPSTAYPVLLSGAKP</sequence>
<dbReference type="RefSeq" id="XP_003719856.1">
    <property type="nucleotide sequence ID" value="XM_003719808.1"/>
</dbReference>
<reference evidence="2 3" key="1">
    <citation type="journal article" date="2005" name="Nature">
        <title>The genome sequence of the rice blast fungus Magnaporthe grisea.</title>
        <authorList>
            <person name="Dean R.A."/>
            <person name="Talbot N.J."/>
            <person name="Ebbole D.J."/>
            <person name="Farman M.L."/>
            <person name="Mitchell T.K."/>
            <person name="Orbach M.J."/>
            <person name="Thon M."/>
            <person name="Kulkarni R."/>
            <person name="Xu J.R."/>
            <person name="Pan H."/>
            <person name="Read N.D."/>
            <person name="Lee Y.H."/>
            <person name="Carbone I."/>
            <person name="Brown D."/>
            <person name="Oh Y.Y."/>
            <person name="Donofrio N."/>
            <person name="Jeong J.S."/>
            <person name="Soanes D.M."/>
            <person name="Djonovic S."/>
            <person name="Kolomiets E."/>
            <person name="Rehmeyer C."/>
            <person name="Li W."/>
            <person name="Harding M."/>
            <person name="Kim S."/>
            <person name="Lebrun M.H."/>
            <person name="Bohnert H."/>
            <person name="Coughlan S."/>
            <person name="Butler J."/>
            <person name="Calvo S."/>
            <person name="Ma L.J."/>
            <person name="Nicol R."/>
            <person name="Purcell S."/>
            <person name="Nusbaum C."/>
            <person name="Galagan J.E."/>
            <person name="Birren B.W."/>
        </authorList>
    </citation>
    <scope>NUCLEOTIDE SEQUENCE [LARGE SCALE GENOMIC DNA]</scope>
    <source>
        <strain evidence="3">70-15 / ATCC MYA-4617 / FGSC 8958</strain>
    </source>
</reference>
<dbReference type="KEGG" id="mgr:MGG_17710"/>
<dbReference type="AlphaFoldDB" id="G4NGX9"/>
<dbReference type="HOGENOM" id="CLU_2868119_0_0_1"/>
<accession>G4NGX9</accession>
<feature type="region of interest" description="Disordered" evidence="1">
    <location>
        <begin position="1"/>
        <end position="20"/>
    </location>
</feature>
<name>G4NGX9_PYRO7</name>
<keyword evidence="3" id="KW-1185">Reference proteome</keyword>
<reference key="2">
    <citation type="submission" date="2011-05" db="EMBL/GenBank/DDBJ databases">
        <title>The Genome Sequence of Magnaporthe oryzae 70-15.</title>
        <authorList>
            <consortium name="The Broad Institute Genome Sequencing Platform"/>
            <person name="Ma L.-J."/>
            <person name="Dead R."/>
            <person name="Young S.K."/>
            <person name="Zeng Q."/>
            <person name="Gargeya S."/>
            <person name="Fitzgerald M."/>
            <person name="Haas B."/>
            <person name="Abouelleil A."/>
            <person name="Alvarado L."/>
            <person name="Arachchi H.M."/>
            <person name="Berlin A."/>
            <person name="Brown A."/>
            <person name="Chapman S.B."/>
            <person name="Chen Z."/>
            <person name="Dunbar C."/>
            <person name="Freedman E."/>
            <person name="Gearin G."/>
            <person name="Gellesch M."/>
            <person name="Goldberg J."/>
            <person name="Griggs A."/>
            <person name="Gujja S."/>
            <person name="Heiman D."/>
            <person name="Howarth C."/>
            <person name="Larson L."/>
            <person name="Lui A."/>
            <person name="MacDonald P.J.P."/>
            <person name="Mehta T."/>
            <person name="Montmayeur A."/>
            <person name="Murphy C."/>
            <person name="Neiman D."/>
            <person name="Pearson M."/>
            <person name="Priest M."/>
            <person name="Roberts A."/>
            <person name="Saif S."/>
            <person name="Shea T."/>
            <person name="Shenoy N."/>
            <person name="Sisk P."/>
            <person name="Stolte C."/>
            <person name="Sykes S."/>
            <person name="Yandava C."/>
            <person name="Wortman J."/>
            <person name="Nusbaum C."/>
            <person name="Birren B."/>
        </authorList>
    </citation>
    <scope>NUCLEOTIDE SEQUENCE</scope>
    <source>
        <strain>70-15</strain>
    </source>
</reference>
<dbReference type="InParanoid" id="G4NGX9"/>
<organism evidence="2 3">
    <name type="scientific">Pyricularia oryzae (strain 70-15 / ATCC MYA-4617 / FGSC 8958)</name>
    <name type="common">Rice blast fungus</name>
    <name type="synonym">Magnaporthe oryzae</name>
    <dbReference type="NCBI Taxonomy" id="242507"/>
    <lineage>
        <taxon>Eukaryota</taxon>
        <taxon>Fungi</taxon>
        <taxon>Dikarya</taxon>
        <taxon>Ascomycota</taxon>
        <taxon>Pezizomycotina</taxon>
        <taxon>Sordariomycetes</taxon>
        <taxon>Sordariomycetidae</taxon>
        <taxon>Magnaporthales</taxon>
        <taxon>Pyriculariaceae</taxon>
        <taxon>Pyricularia</taxon>
    </lineage>
</organism>
<evidence type="ECO:0000313" key="3">
    <source>
        <dbReference type="Proteomes" id="UP000009058"/>
    </source>
</evidence>
<dbReference type="EMBL" id="CM001236">
    <property type="protein sequence ID" value="EHA47489.1"/>
    <property type="molecule type" value="Genomic_DNA"/>
</dbReference>